<organism evidence="1 2">
    <name type="scientific">Vibrio variabilis</name>
    <dbReference type="NCBI Taxonomy" id="990271"/>
    <lineage>
        <taxon>Bacteria</taxon>
        <taxon>Pseudomonadati</taxon>
        <taxon>Pseudomonadota</taxon>
        <taxon>Gammaproteobacteria</taxon>
        <taxon>Vibrionales</taxon>
        <taxon>Vibrionaceae</taxon>
        <taxon>Vibrio</taxon>
    </lineage>
</organism>
<dbReference type="Proteomes" id="UP000029223">
    <property type="component" value="Unassembled WGS sequence"/>
</dbReference>
<protein>
    <submittedName>
        <fullName evidence="1">Uncharacterized protein</fullName>
    </submittedName>
</protein>
<gene>
    <name evidence="1" type="ORF">JCM19239_1588</name>
</gene>
<reference evidence="2" key="1">
    <citation type="submission" date="2014-09" db="EMBL/GenBank/DDBJ databases">
        <title>Vibrio variabilis JCM 19239. (C206) whole genome shotgun sequence.</title>
        <authorList>
            <person name="Sawabe T."/>
            <person name="Meirelles P."/>
            <person name="Nakanishi M."/>
            <person name="Sayaka M."/>
            <person name="Hattori M."/>
            <person name="Ohkuma M."/>
        </authorList>
    </citation>
    <scope>NUCLEOTIDE SEQUENCE [LARGE SCALE GENOMIC DNA]</scope>
    <source>
        <strain evidence="2">JCM 19239</strain>
    </source>
</reference>
<proteinExistence type="predicted"/>
<dbReference type="EMBL" id="BBMS01000044">
    <property type="protein sequence ID" value="GAL28512.1"/>
    <property type="molecule type" value="Genomic_DNA"/>
</dbReference>
<sequence>MEAVSSENSHSQDDIQRMFEAAQEIAASLMNTSGKPTYDNLLMSIQFMNILKQTEATPLYNLAQTVIHKYVLDPIDEEFEVAPVQVDDAYPKYDIYNKDGSVKLTIDFTEVDESSLTLRLSGNGESAQASVRFIDSSKERFEIDKDLGASFLASCKVAIQKHLS</sequence>
<comment type="caution">
    <text evidence="1">The sequence shown here is derived from an EMBL/GenBank/DDBJ whole genome shotgun (WGS) entry which is preliminary data.</text>
</comment>
<name>A0ABQ0JIB6_9VIBR</name>
<accession>A0ABQ0JIB6</accession>
<evidence type="ECO:0000313" key="1">
    <source>
        <dbReference type="EMBL" id="GAL28512.1"/>
    </source>
</evidence>
<evidence type="ECO:0000313" key="2">
    <source>
        <dbReference type="Proteomes" id="UP000029223"/>
    </source>
</evidence>
<reference evidence="2" key="2">
    <citation type="submission" date="2014-09" db="EMBL/GenBank/DDBJ databases">
        <authorList>
            <consortium name="NBRP consortium"/>
            <person name="Sawabe T."/>
            <person name="Meirelles P."/>
            <person name="Nakanishi M."/>
            <person name="Sayaka M."/>
            <person name="Hattori M."/>
            <person name="Ohkuma M."/>
        </authorList>
    </citation>
    <scope>NUCLEOTIDE SEQUENCE [LARGE SCALE GENOMIC DNA]</scope>
    <source>
        <strain evidence="2">JCM 19239</strain>
    </source>
</reference>
<keyword evidence="2" id="KW-1185">Reference proteome</keyword>